<accession>A0A9Q0JV00</accession>
<protein>
    <submittedName>
        <fullName evidence="1">Uncharacterized protein</fullName>
    </submittedName>
</protein>
<proteinExistence type="predicted"/>
<keyword evidence="2" id="KW-1185">Reference proteome</keyword>
<comment type="caution">
    <text evidence="1">The sequence shown here is derived from an EMBL/GenBank/DDBJ whole genome shotgun (WGS) entry which is preliminary data.</text>
</comment>
<sequence>MVADCGLQQDAGLVISAEKNLGLPGIESTMSMHRGIKAIITNGFPPLLSPVMSDSLLPHVGVKNARQLAVSGGLTAVSQEIVPSLVMVGSLDRDLLSVVVATIDDSGAMVEFVGLEDLSFQMEFLYGLSEGLFWVRDAIPALSHLRSLEEQRPFATLSMYGVPSMLAREVAEVQALLSVINGGVMFGG</sequence>
<dbReference type="Proteomes" id="UP001141806">
    <property type="component" value="Unassembled WGS sequence"/>
</dbReference>
<gene>
    <name evidence="1" type="ORF">NE237_029349</name>
</gene>
<reference evidence="1" key="1">
    <citation type="journal article" date="2023" name="Plant J.">
        <title>The genome of the king protea, Protea cynaroides.</title>
        <authorList>
            <person name="Chang J."/>
            <person name="Duong T.A."/>
            <person name="Schoeman C."/>
            <person name="Ma X."/>
            <person name="Roodt D."/>
            <person name="Barker N."/>
            <person name="Li Z."/>
            <person name="Van de Peer Y."/>
            <person name="Mizrachi E."/>
        </authorList>
    </citation>
    <scope>NUCLEOTIDE SEQUENCE</scope>
    <source>
        <tissue evidence="1">Young leaves</tissue>
    </source>
</reference>
<organism evidence="1 2">
    <name type="scientific">Protea cynaroides</name>
    <dbReference type="NCBI Taxonomy" id="273540"/>
    <lineage>
        <taxon>Eukaryota</taxon>
        <taxon>Viridiplantae</taxon>
        <taxon>Streptophyta</taxon>
        <taxon>Embryophyta</taxon>
        <taxon>Tracheophyta</taxon>
        <taxon>Spermatophyta</taxon>
        <taxon>Magnoliopsida</taxon>
        <taxon>Proteales</taxon>
        <taxon>Proteaceae</taxon>
        <taxon>Protea</taxon>
    </lineage>
</organism>
<name>A0A9Q0JV00_9MAGN</name>
<evidence type="ECO:0000313" key="1">
    <source>
        <dbReference type="EMBL" id="KAJ4952517.1"/>
    </source>
</evidence>
<dbReference type="AlphaFoldDB" id="A0A9Q0JV00"/>
<dbReference type="EMBL" id="JAMYWD010000012">
    <property type="protein sequence ID" value="KAJ4952517.1"/>
    <property type="molecule type" value="Genomic_DNA"/>
</dbReference>
<evidence type="ECO:0000313" key="2">
    <source>
        <dbReference type="Proteomes" id="UP001141806"/>
    </source>
</evidence>